<evidence type="ECO:0000256" key="3">
    <source>
        <dbReference type="PROSITE-ProRule" id="PRU00221"/>
    </source>
</evidence>
<accession>A0A816J3B7</accession>
<keyword evidence="2" id="KW-0677">Repeat</keyword>
<dbReference type="PROSITE" id="PS50082">
    <property type="entry name" value="WD_REPEATS_2"/>
    <property type="match status" value="1"/>
</dbReference>
<evidence type="ECO:0000313" key="6">
    <source>
        <dbReference type="EMBL" id="CAF1763939.1"/>
    </source>
</evidence>
<dbReference type="InterPro" id="IPR015943">
    <property type="entry name" value="WD40/YVTN_repeat-like_dom_sf"/>
</dbReference>
<dbReference type="InterPro" id="IPR024977">
    <property type="entry name" value="Apc4-like_WD40_dom"/>
</dbReference>
<dbReference type="Proteomes" id="UP001295469">
    <property type="component" value="Chromosome C09"/>
</dbReference>
<evidence type="ECO:0000256" key="2">
    <source>
        <dbReference type="ARBA" id="ARBA00022737"/>
    </source>
</evidence>
<dbReference type="EMBL" id="HG994373">
    <property type="protein sequence ID" value="CAF1763939.1"/>
    <property type="molecule type" value="Genomic_DNA"/>
</dbReference>
<dbReference type="SMART" id="SM00320">
    <property type="entry name" value="WD40"/>
    <property type="match status" value="2"/>
</dbReference>
<evidence type="ECO:0000256" key="1">
    <source>
        <dbReference type="ARBA" id="ARBA00022574"/>
    </source>
</evidence>
<feature type="compositionally biased region" description="Pro residues" evidence="4">
    <location>
        <begin position="47"/>
        <end position="62"/>
    </location>
</feature>
<dbReference type="GO" id="GO:0016567">
    <property type="term" value="P:protein ubiquitination"/>
    <property type="evidence" value="ECO:0007669"/>
    <property type="project" value="UniProtKB-UniPathway"/>
</dbReference>
<gene>
    <name evidence="6" type="ORF">DARMORV10_C09P47670.1</name>
</gene>
<dbReference type="InterPro" id="IPR001680">
    <property type="entry name" value="WD40_rpt"/>
</dbReference>
<dbReference type="PANTHER" id="PTHR19918">
    <property type="entry name" value="CELL DIVISION CYCLE 20 CDC20 FIZZY -RELATED"/>
    <property type="match status" value="1"/>
</dbReference>
<dbReference type="InterPro" id="IPR033010">
    <property type="entry name" value="Cdc20/Fizzy"/>
</dbReference>
<evidence type="ECO:0000256" key="4">
    <source>
        <dbReference type="SAM" id="MobiDB-lite"/>
    </source>
</evidence>
<feature type="repeat" description="WD" evidence="3">
    <location>
        <begin position="125"/>
        <end position="166"/>
    </location>
</feature>
<keyword evidence="1 3" id="KW-0853">WD repeat</keyword>
<dbReference type="AlphaFoldDB" id="A0A816J3B7"/>
<dbReference type="GO" id="GO:0010997">
    <property type="term" value="F:anaphase-promoting complex binding"/>
    <property type="evidence" value="ECO:0007669"/>
    <property type="project" value="InterPro"/>
</dbReference>
<feature type="domain" description="Anaphase-promoting complex subunit 4-like WD40" evidence="5">
    <location>
        <begin position="124"/>
        <end position="182"/>
    </location>
</feature>
<sequence>MPSPMPPEEKKQKKLAVLISASKDAYRKGLAEALNLNRTRILAFRNKPPPLHHYSSPPPPLHQQPRRRRHIPLSCRKELDAPGILDDFCLNLLDWGSHNVLAIALGHTLYLWDASTASVSELVTIEEAKGPITSIIWSPDASYLALGLNNSQVQLWDSSSNTKIKTFRGLHHSGVGSLAWNNNILTTGGMDGKIVNSDVRIRPVV</sequence>
<dbReference type="Gene3D" id="2.130.10.10">
    <property type="entry name" value="YVTN repeat-like/Quinoprotein amine dehydrogenase"/>
    <property type="match status" value="1"/>
</dbReference>
<dbReference type="UniPathway" id="UPA00143"/>
<protein>
    <submittedName>
        <fullName evidence="6">(rape) hypothetical protein</fullName>
    </submittedName>
</protein>
<dbReference type="PANTHER" id="PTHR19918:SF54">
    <property type="entry name" value="ANAPHASE-PROMOTING COMPLEX SUBUNIT 4-LIKE WD40 DOMAIN-CONTAINING PROTEIN"/>
    <property type="match status" value="1"/>
</dbReference>
<dbReference type="SMR" id="A0A816J3B7"/>
<dbReference type="GO" id="GO:0097027">
    <property type="term" value="F:ubiquitin-protein transferase activator activity"/>
    <property type="evidence" value="ECO:0007669"/>
    <property type="project" value="InterPro"/>
</dbReference>
<evidence type="ECO:0000259" key="5">
    <source>
        <dbReference type="Pfam" id="PF12894"/>
    </source>
</evidence>
<dbReference type="InterPro" id="IPR036322">
    <property type="entry name" value="WD40_repeat_dom_sf"/>
</dbReference>
<dbReference type="SUPFAM" id="SSF50978">
    <property type="entry name" value="WD40 repeat-like"/>
    <property type="match status" value="1"/>
</dbReference>
<proteinExistence type="predicted"/>
<organism evidence="6">
    <name type="scientific">Brassica napus</name>
    <name type="common">Rape</name>
    <dbReference type="NCBI Taxonomy" id="3708"/>
    <lineage>
        <taxon>Eukaryota</taxon>
        <taxon>Viridiplantae</taxon>
        <taxon>Streptophyta</taxon>
        <taxon>Embryophyta</taxon>
        <taxon>Tracheophyta</taxon>
        <taxon>Spermatophyta</taxon>
        <taxon>Magnoliopsida</taxon>
        <taxon>eudicotyledons</taxon>
        <taxon>Gunneridae</taxon>
        <taxon>Pentapetalae</taxon>
        <taxon>rosids</taxon>
        <taxon>malvids</taxon>
        <taxon>Brassicales</taxon>
        <taxon>Brassicaceae</taxon>
        <taxon>Brassiceae</taxon>
        <taxon>Brassica</taxon>
    </lineage>
</organism>
<feature type="region of interest" description="Disordered" evidence="4">
    <location>
        <begin position="47"/>
        <end position="67"/>
    </location>
</feature>
<name>A0A816J3B7_BRANA</name>
<dbReference type="Pfam" id="PF12894">
    <property type="entry name" value="ANAPC4_WD40"/>
    <property type="match status" value="1"/>
</dbReference>
<reference evidence="6" key="1">
    <citation type="submission" date="2021-01" db="EMBL/GenBank/DDBJ databases">
        <authorList>
            <consortium name="Genoscope - CEA"/>
            <person name="William W."/>
        </authorList>
    </citation>
    <scope>NUCLEOTIDE SEQUENCE</scope>
</reference>